<proteinExistence type="predicted"/>
<sequence length="551" mass="63130">MAYKRKTAEERAKEINDLMSGMEQQIVTYFRSEESLKEYLDFMGKFYNYSTNNSILIDRQFHGAQAVGSFSFWKSKGFFVQKGEKGIKILVPKMVTYFERNGKQVQLKYATKKEKEQIEKKQIPSFKRTFFDIGHVFDVSQTNATAKDLPQIFPNRWLEGSIENYQAMYKALEQVAKTNGVKIVEPYNELGVAKGVSYTKLKEVALNPRNSELQNVKTLVHELAHAVLHTAETHQNYTSQEKEFQAEMVAYTVSSYFGLDTSEYSLPYLHHWTEGKELKDQQQLLKEVRDTSHDFIQTLEEELVKDRDLATVKEQDKEAVADRGDDLQPIDSHTLRISSFGDRTDRAKEEIAQLILTNGMTGKEHVTSICANDIEKGELQPYYVYVNLPAKQGLNQANDYETALADSVVDTPLFEIIQPNEAIEKAIHDYANGSIDEFNLEIPKENQKMDVHEWVVNEELSNLLLKSDHGLLEKNDIINFGKLTRGSDLGVEGLLKEKLGHSFHQTLDTTRVEQTEWPFVKATLDSFQIQTDLLPKNKSPVKADRESELAR</sequence>
<gene>
    <name evidence="3" type="ORF">BEP19_16875</name>
</gene>
<dbReference type="RefSeq" id="WP_211329296.1">
    <property type="nucleotide sequence ID" value="NZ_MCHY01000003.1"/>
</dbReference>
<organism evidence="3 4">
    <name type="scientific">Ammoniphilus oxalaticus</name>
    <dbReference type="NCBI Taxonomy" id="66863"/>
    <lineage>
        <taxon>Bacteria</taxon>
        <taxon>Bacillati</taxon>
        <taxon>Bacillota</taxon>
        <taxon>Bacilli</taxon>
        <taxon>Bacillales</taxon>
        <taxon>Paenibacillaceae</taxon>
        <taxon>Aneurinibacillus group</taxon>
        <taxon>Ammoniphilus</taxon>
    </lineage>
</organism>
<keyword evidence="4" id="KW-1185">Reference proteome</keyword>
<comment type="caution">
    <text evidence="3">The sequence shown here is derived from an EMBL/GenBank/DDBJ whole genome shotgun (WGS) entry which is preliminary data.</text>
</comment>
<dbReference type="InterPro" id="IPR010359">
    <property type="entry name" value="IrrE_HExxH"/>
</dbReference>
<dbReference type="AlphaFoldDB" id="A0A419SQ40"/>
<evidence type="ECO:0000259" key="2">
    <source>
        <dbReference type="Pfam" id="PF08401"/>
    </source>
</evidence>
<name>A0A419SQ40_9BACL</name>
<feature type="domain" description="IrrE N-terminal-like" evidence="1">
    <location>
        <begin position="180"/>
        <end position="254"/>
    </location>
</feature>
<evidence type="ECO:0000313" key="3">
    <source>
        <dbReference type="EMBL" id="RKD26510.1"/>
    </source>
</evidence>
<reference evidence="3 4" key="1">
    <citation type="submission" date="2016-08" db="EMBL/GenBank/DDBJ databases">
        <title>Novel Firmicute Genomes.</title>
        <authorList>
            <person name="Poppleton D.I."/>
            <person name="Gribaldo S."/>
        </authorList>
    </citation>
    <scope>NUCLEOTIDE SEQUENCE [LARGE SCALE GENOMIC DNA]</scope>
    <source>
        <strain evidence="3 4">RAOx-1</strain>
    </source>
</reference>
<dbReference type="Pfam" id="PF08401">
    <property type="entry name" value="ArdcN"/>
    <property type="match status" value="1"/>
</dbReference>
<dbReference type="EMBL" id="MCHY01000003">
    <property type="protein sequence ID" value="RKD26510.1"/>
    <property type="molecule type" value="Genomic_DNA"/>
</dbReference>
<dbReference type="Pfam" id="PF06114">
    <property type="entry name" value="Peptidase_M78"/>
    <property type="match status" value="1"/>
</dbReference>
<dbReference type="Proteomes" id="UP000284219">
    <property type="component" value="Unassembled WGS sequence"/>
</dbReference>
<dbReference type="InterPro" id="IPR013610">
    <property type="entry name" value="ArdC_N"/>
</dbReference>
<feature type="domain" description="N-terminal" evidence="2">
    <location>
        <begin position="15"/>
        <end position="128"/>
    </location>
</feature>
<dbReference type="GO" id="GO:0003697">
    <property type="term" value="F:single-stranded DNA binding"/>
    <property type="evidence" value="ECO:0007669"/>
    <property type="project" value="InterPro"/>
</dbReference>
<evidence type="ECO:0000313" key="4">
    <source>
        <dbReference type="Proteomes" id="UP000284219"/>
    </source>
</evidence>
<dbReference type="Gene3D" id="1.10.10.2910">
    <property type="match status" value="1"/>
</dbReference>
<evidence type="ECO:0000259" key="1">
    <source>
        <dbReference type="Pfam" id="PF06114"/>
    </source>
</evidence>
<accession>A0A419SQ40</accession>
<protein>
    <submittedName>
        <fullName evidence="3">Uncharacterized protein</fullName>
    </submittedName>
</protein>